<dbReference type="InterPro" id="IPR032789">
    <property type="entry name" value="T2SS-T3SS_pil_N"/>
</dbReference>
<organism evidence="6 7">
    <name type="scientific">Aliidiomarina haloalkalitolerans</name>
    <dbReference type="NCBI Taxonomy" id="859059"/>
    <lineage>
        <taxon>Bacteria</taxon>
        <taxon>Pseudomonadati</taxon>
        <taxon>Pseudomonadota</taxon>
        <taxon>Gammaproteobacteria</taxon>
        <taxon>Alteromonadales</taxon>
        <taxon>Idiomarinaceae</taxon>
        <taxon>Aliidiomarina</taxon>
    </lineage>
</organism>
<proteinExistence type="inferred from homology"/>
<dbReference type="PANTHER" id="PTHR30332">
    <property type="entry name" value="PROBABLE GENERAL SECRETION PATHWAY PROTEIN D"/>
    <property type="match status" value="1"/>
</dbReference>
<feature type="region of interest" description="Disordered" evidence="2">
    <location>
        <begin position="23"/>
        <end position="47"/>
    </location>
</feature>
<name>A0A432VZ77_9GAMM</name>
<dbReference type="OrthoDB" id="9775455at2"/>
<feature type="domain" description="Pilus formation protein N-terminal" evidence="5">
    <location>
        <begin position="105"/>
        <end position="171"/>
    </location>
</feature>
<dbReference type="Pfam" id="PF00263">
    <property type="entry name" value="Secretin"/>
    <property type="match status" value="1"/>
</dbReference>
<dbReference type="PANTHER" id="PTHR30332:SF17">
    <property type="entry name" value="TYPE IV PILIATION SYSTEM PROTEIN DR_0774-RELATED"/>
    <property type="match status" value="1"/>
</dbReference>
<accession>A0A432VZ77</accession>
<gene>
    <name evidence="6" type="ORF">CWE06_03715</name>
</gene>
<dbReference type="Pfam" id="PF13629">
    <property type="entry name" value="T2SS-T3SS_pil_N"/>
    <property type="match status" value="1"/>
</dbReference>
<keyword evidence="3" id="KW-1133">Transmembrane helix</keyword>
<evidence type="ECO:0000256" key="2">
    <source>
        <dbReference type="SAM" id="MobiDB-lite"/>
    </source>
</evidence>
<keyword evidence="3" id="KW-0472">Membrane</keyword>
<evidence type="ECO:0000313" key="6">
    <source>
        <dbReference type="EMBL" id="RUO21960.1"/>
    </source>
</evidence>
<feature type="compositionally biased region" description="Polar residues" evidence="2">
    <location>
        <begin position="32"/>
        <end position="47"/>
    </location>
</feature>
<evidence type="ECO:0000256" key="3">
    <source>
        <dbReference type="SAM" id="Phobius"/>
    </source>
</evidence>
<feature type="transmembrane region" description="Helical" evidence="3">
    <location>
        <begin position="54"/>
        <end position="73"/>
    </location>
</feature>
<evidence type="ECO:0000313" key="7">
    <source>
        <dbReference type="Proteomes" id="UP000288212"/>
    </source>
</evidence>
<dbReference type="AlphaFoldDB" id="A0A432VZ77"/>
<dbReference type="Proteomes" id="UP000288212">
    <property type="component" value="Unassembled WGS sequence"/>
</dbReference>
<evidence type="ECO:0000259" key="5">
    <source>
        <dbReference type="Pfam" id="PF13629"/>
    </source>
</evidence>
<dbReference type="EMBL" id="PIPI01000001">
    <property type="protein sequence ID" value="RUO21960.1"/>
    <property type="molecule type" value="Genomic_DNA"/>
</dbReference>
<protein>
    <submittedName>
        <fullName evidence="6">Uncharacterized protein</fullName>
    </submittedName>
</protein>
<dbReference type="GO" id="GO:0009306">
    <property type="term" value="P:protein secretion"/>
    <property type="evidence" value="ECO:0007669"/>
    <property type="project" value="InterPro"/>
</dbReference>
<reference evidence="6 7" key="1">
    <citation type="journal article" date="2011" name="Front. Microbiol.">
        <title>Genomic signatures of strain selection and enhancement in Bacillus atrophaeus var. globigii, a historical biowarfare simulant.</title>
        <authorList>
            <person name="Gibbons H.S."/>
            <person name="Broomall S.M."/>
            <person name="McNew L.A."/>
            <person name="Daligault H."/>
            <person name="Chapman C."/>
            <person name="Bruce D."/>
            <person name="Karavis M."/>
            <person name="Krepps M."/>
            <person name="McGregor P.A."/>
            <person name="Hong C."/>
            <person name="Park K.H."/>
            <person name="Akmal A."/>
            <person name="Feldman A."/>
            <person name="Lin J.S."/>
            <person name="Chang W.E."/>
            <person name="Higgs B.W."/>
            <person name="Demirev P."/>
            <person name="Lindquist J."/>
            <person name="Liem A."/>
            <person name="Fochler E."/>
            <person name="Read T.D."/>
            <person name="Tapia R."/>
            <person name="Johnson S."/>
            <person name="Bishop-Lilly K.A."/>
            <person name="Detter C."/>
            <person name="Han C."/>
            <person name="Sozhamannan S."/>
            <person name="Rosenzweig C.N."/>
            <person name="Skowronski E.W."/>
        </authorList>
    </citation>
    <scope>NUCLEOTIDE SEQUENCE [LARGE SCALE GENOMIC DNA]</scope>
    <source>
        <strain evidence="6 7">AK5</strain>
    </source>
</reference>
<sequence length="523" mass="58233">MDCPKFTNTTNNRYRVVARMQDQNKAEERLRNQPQPSDNQAGNKSDNKTDNNQALWIVVVIVLCIALFNRAALAADQVFAVNQVVAAKQVIAANQHVASDAEIATLSLVVDSAELIVSHDQIQRIAMARTDIIEARLMNERELLILALQVGEVDLWWWTTKGVRHSKRVRVVARQDRQLERQVRAIMTAREHAEETFGELAPVTSHWEDGFLFLRGEVNAQELAQFSELQKHHSQLDLHGLHYTPEIAEVIELEVQVYEVSTRWLQQLGLRWQQTAAGPVFGVLADGVGGDLWRVEGAMDLNIVPGDQDLLQELGRGQRSYLGWMASLRSILQLVQERGAGKVLATPRLRVESGTQATFLAGGEIPVPQTNGLGQTEVTFKNYGVQLHVLPELLADQQIRTHLISELSHPDLSVAVQGVPGLRSRRTETTVTVADGETLVVAGLISYEESSTRSGLPGAMSGPGTGSNLLSAEDYSQQHTEVVVFVTPRNVSRVQRQQKLQREQQQEFMQLFQSLGCTGMEER</sequence>
<comment type="similarity">
    <text evidence="1">Belongs to the bacterial secretin family.</text>
</comment>
<keyword evidence="7" id="KW-1185">Reference proteome</keyword>
<dbReference type="InterPro" id="IPR004846">
    <property type="entry name" value="T2SS/T3SS_dom"/>
</dbReference>
<feature type="domain" description="Type II/III secretion system secretin-like" evidence="4">
    <location>
        <begin position="335"/>
        <end position="489"/>
    </location>
</feature>
<evidence type="ECO:0000256" key="1">
    <source>
        <dbReference type="RuleBase" id="RU004003"/>
    </source>
</evidence>
<dbReference type="InterPro" id="IPR050810">
    <property type="entry name" value="Bact_Secretion_Sys_Channel"/>
</dbReference>
<dbReference type="GO" id="GO:0015627">
    <property type="term" value="C:type II protein secretion system complex"/>
    <property type="evidence" value="ECO:0007669"/>
    <property type="project" value="TreeGrafter"/>
</dbReference>
<comment type="caution">
    <text evidence="6">The sequence shown here is derived from an EMBL/GenBank/DDBJ whole genome shotgun (WGS) entry which is preliminary data.</text>
</comment>
<evidence type="ECO:0000259" key="4">
    <source>
        <dbReference type="Pfam" id="PF00263"/>
    </source>
</evidence>
<keyword evidence="3" id="KW-0812">Transmembrane</keyword>